<protein>
    <submittedName>
        <fullName evidence="1">Uncharacterized protein</fullName>
    </submittedName>
</protein>
<evidence type="ECO:0000313" key="1">
    <source>
        <dbReference type="EMBL" id="KTD52012.1"/>
    </source>
</evidence>
<evidence type="ECO:0000313" key="2">
    <source>
        <dbReference type="Proteomes" id="UP000054618"/>
    </source>
</evidence>
<dbReference type="STRING" id="45073.Lqui_0856"/>
<name>A0A0W0Y4R0_9GAMM</name>
<organism evidence="1 2">
    <name type="scientific">Legionella quinlivanii</name>
    <dbReference type="NCBI Taxonomy" id="45073"/>
    <lineage>
        <taxon>Bacteria</taxon>
        <taxon>Pseudomonadati</taxon>
        <taxon>Pseudomonadota</taxon>
        <taxon>Gammaproteobacteria</taxon>
        <taxon>Legionellales</taxon>
        <taxon>Legionellaceae</taxon>
        <taxon>Legionella</taxon>
    </lineage>
</organism>
<proteinExistence type="predicted"/>
<dbReference type="RefSeq" id="WP_058506948.1">
    <property type="nucleotide sequence ID" value="NZ_CAAAIK010000007.1"/>
</dbReference>
<comment type="caution">
    <text evidence="1">The sequence shown here is derived from an EMBL/GenBank/DDBJ whole genome shotgun (WGS) entry which is preliminary data.</text>
</comment>
<gene>
    <name evidence="1" type="ORF">Lqui_0856</name>
</gene>
<sequence>MPPYLIRGTYKEVFTAFGSDFVLGGGTNISTLEPDFERSTFMGTLEECLLHLETWKDAEQSDHEFYTQGNMFGAVLKMLFGADVYAHPLKKAEEDPENFTNNKLASIDFGFVDKDGQLAAFHLEYRKDDPGQWLAGIIKNTNKKPEEREVLFMTSFEPVIVNPAARIQIRSVEAGAIPLMGDDDAPIIHNQLVRNILQAVFLKNGRVHPDSDIVEQFTQLANDKGGYEENGQLLNSLQADVGKALANPGLKAIKELGITGYRSVASMQKCLKKENPFYQQLAALTKLNNKTLAIQRGILLLFLDSANLSQLYSSYSKAVFLPALTSYIKENMMGKTADEIRENCNQVKTLWSSLDKSLSSATKETIIAAFLRSSKSPLIQNCLHSIRNDSEAKVILNRLRDGENDLQYYLDKMHGCYYLPSVLASQPTTMERDQFYRIADDQDLHQAIHLLQKNGIETYTELLLDPAHFQRLKPFISELNSPDQDKIAKVSIMLWLSNHGQFDHFYTHQNHIDYLRLLKRMVEINALKGKDLAENLQKTRVFLEEIKPKILETGTRNEKAIASLAQCYLVYPGDSPLAVLPRLKDESQIRLLQFLLRHEKNEANLISLVDQLQVYPKLAEQLMLLFDKGIGADDIMAIGMEPDKHQLMSLLQDHRVPYNANDICNLLLPFSAELQTAVQAEPNAEMRKCFLQASLSLARNHLLSHELLKPEAQLQRQLIANLQRAVPGNSRYSSLAVGGDAKSHDFKLLLREIFSNKLPVSGQKLLIEEAFTAITASTMDNLQPDTDAKKKLAKPISRMRTQMTTLKHLESLQLEQKTLDLLKGQDAAGQKFFRMAMFIEEQCEQMRKRLEKTNPQKYQKMLSHEVNYRKALYGILHDSLRGDGSLRSKEALNKRLETAEKPLLDALEGDSRKAYRQGMRIIANFFSILLIGIPNLIHHRHTGNWTFFSTPRSRETAQTVSKKVKDEIESSSENIQNKL</sequence>
<dbReference type="PATRIC" id="fig|45073.5.peg.904"/>
<accession>A0A0W0Y4R0</accession>
<keyword evidence="2" id="KW-1185">Reference proteome</keyword>
<dbReference type="OrthoDB" id="5649212at2"/>
<reference evidence="1 2" key="1">
    <citation type="submission" date="2015-11" db="EMBL/GenBank/DDBJ databases">
        <title>Genomic analysis of 38 Legionella species identifies large and diverse effector repertoires.</title>
        <authorList>
            <person name="Burstein D."/>
            <person name="Amaro F."/>
            <person name="Zusman T."/>
            <person name="Lifshitz Z."/>
            <person name="Cohen O."/>
            <person name="Gilbert J.A."/>
            <person name="Pupko T."/>
            <person name="Shuman H.A."/>
            <person name="Segal G."/>
        </authorList>
    </citation>
    <scope>NUCLEOTIDE SEQUENCE [LARGE SCALE GENOMIC DNA]</scope>
    <source>
        <strain evidence="1 2">CDC#1442-AUS-E</strain>
    </source>
</reference>
<dbReference type="Proteomes" id="UP000054618">
    <property type="component" value="Unassembled WGS sequence"/>
</dbReference>
<dbReference type="EMBL" id="LNYS01000006">
    <property type="protein sequence ID" value="KTD52012.1"/>
    <property type="molecule type" value="Genomic_DNA"/>
</dbReference>
<dbReference type="AlphaFoldDB" id="A0A0W0Y4R0"/>